<sequence length="37" mass="4252">MCSTAGYYEQEKNNQEKGMLHKLNFNNTGLSIRAVFN</sequence>
<proteinExistence type="predicted"/>
<dbReference type="AlphaFoldDB" id="C0IND0"/>
<dbReference type="EMBL" id="EU408351">
    <property type="protein sequence ID" value="ACN58816.1"/>
    <property type="molecule type" value="Genomic_DNA"/>
</dbReference>
<name>C0IND0_9BACT</name>
<protein>
    <submittedName>
        <fullName evidence="1">Uncharacterized protein</fullName>
    </submittedName>
</protein>
<reference evidence="1" key="1">
    <citation type="journal article" date="2009" name="ISME J.">
        <title>Functional metagenomics reveals diverse beta-lactamases in a remote Alaskan soil.</title>
        <authorList>
            <person name="Allen H.K."/>
            <person name="Moe L.A."/>
            <person name="Rodbumrer J."/>
            <person name="Gaarder A."/>
            <person name="Handelsman J."/>
        </authorList>
    </citation>
    <scope>NUCLEOTIDE SEQUENCE</scope>
</reference>
<gene>
    <name evidence="1" type="ORF">AKSOIL_0201</name>
</gene>
<evidence type="ECO:0000313" key="1">
    <source>
        <dbReference type="EMBL" id="ACN58816.1"/>
    </source>
</evidence>
<accession>C0IND0</accession>
<organism evidence="1">
    <name type="scientific">uncultured bacterium BLR12</name>
    <dbReference type="NCBI Taxonomy" id="506514"/>
    <lineage>
        <taxon>Bacteria</taxon>
        <taxon>environmental samples</taxon>
    </lineage>
</organism>